<dbReference type="AlphaFoldDB" id="A0A371GP88"/>
<gene>
    <name evidence="2" type="ORF">CR513_25507</name>
</gene>
<keyword evidence="3" id="KW-1185">Reference proteome</keyword>
<organism evidence="2 3">
    <name type="scientific">Mucuna pruriens</name>
    <name type="common">Velvet bean</name>
    <name type="synonym">Dolichos pruriens</name>
    <dbReference type="NCBI Taxonomy" id="157652"/>
    <lineage>
        <taxon>Eukaryota</taxon>
        <taxon>Viridiplantae</taxon>
        <taxon>Streptophyta</taxon>
        <taxon>Embryophyta</taxon>
        <taxon>Tracheophyta</taxon>
        <taxon>Spermatophyta</taxon>
        <taxon>Magnoliopsida</taxon>
        <taxon>eudicotyledons</taxon>
        <taxon>Gunneridae</taxon>
        <taxon>Pentapetalae</taxon>
        <taxon>rosids</taxon>
        <taxon>fabids</taxon>
        <taxon>Fabales</taxon>
        <taxon>Fabaceae</taxon>
        <taxon>Papilionoideae</taxon>
        <taxon>50 kb inversion clade</taxon>
        <taxon>NPAAA clade</taxon>
        <taxon>indigoferoid/millettioid clade</taxon>
        <taxon>Phaseoleae</taxon>
        <taxon>Mucuna</taxon>
    </lineage>
</organism>
<feature type="region of interest" description="Disordered" evidence="1">
    <location>
        <begin position="113"/>
        <end position="146"/>
    </location>
</feature>
<name>A0A371GP88_MUCPR</name>
<feature type="non-terminal residue" evidence="2">
    <location>
        <position position="1"/>
    </location>
</feature>
<feature type="region of interest" description="Disordered" evidence="1">
    <location>
        <begin position="1"/>
        <end position="30"/>
    </location>
</feature>
<evidence type="ECO:0000313" key="3">
    <source>
        <dbReference type="Proteomes" id="UP000257109"/>
    </source>
</evidence>
<feature type="region of interest" description="Disordered" evidence="1">
    <location>
        <begin position="211"/>
        <end position="252"/>
    </location>
</feature>
<proteinExistence type="predicted"/>
<feature type="compositionally biased region" description="Polar residues" evidence="1">
    <location>
        <begin position="127"/>
        <end position="146"/>
    </location>
</feature>
<reference evidence="2" key="1">
    <citation type="submission" date="2018-05" db="EMBL/GenBank/DDBJ databases">
        <title>Draft genome of Mucuna pruriens seed.</title>
        <authorList>
            <person name="Nnadi N.E."/>
            <person name="Vos R."/>
            <person name="Hasami M.H."/>
            <person name="Devisetty U.K."/>
            <person name="Aguiy J.C."/>
        </authorList>
    </citation>
    <scope>NUCLEOTIDE SEQUENCE [LARGE SCALE GENOMIC DNA]</scope>
    <source>
        <strain evidence="2">JCA_2017</strain>
    </source>
</reference>
<evidence type="ECO:0000313" key="2">
    <source>
        <dbReference type="EMBL" id="RDX92378.1"/>
    </source>
</evidence>
<accession>A0A371GP88</accession>
<feature type="compositionally biased region" description="Low complexity" evidence="1">
    <location>
        <begin position="211"/>
        <end position="231"/>
    </location>
</feature>
<evidence type="ECO:0000256" key="1">
    <source>
        <dbReference type="SAM" id="MobiDB-lite"/>
    </source>
</evidence>
<dbReference type="Proteomes" id="UP000257109">
    <property type="component" value="Unassembled WGS sequence"/>
</dbReference>
<comment type="caution">
    <text evidence="2">The sequence shown here is derived from an EMBL/GenBank/DDBJ whole genome shotgun (WGS) entry which is preliminary data.</text>
</comment>
<protein>
    <submittedName>
        <fullName evidence="2">Uncharacterized protein</fullName>
    </submittedName>
</protein>
<sequence>MVDLKAELTPIQNRTHPGIRRPTPPKQDSSTCEFKTVIEAKQWTSRPINKSLSPREAVLARPALSQAGLACVTSCPTHRHLSWSRRYRSRTGKPKVVRGDQLVSQRTLMGRSSASSLLTVNHHRPSVSETESSLTPSRPSETKSSTMLLHPSQLLAETMSDSSLPRLDSISLFQEQVGILHLASSSDPLHELDPEIEITLRRLKKGRNVAVSSSSNFSSNSDNSNSVTNDSDSLECNSANISAEPKHMENND</sequence>
<dbReference type="EMBL" id="QJKJ01004878">
    <property type="protein sequence ID" value="RDX92378.1"/>
    <property type="molecule type" value="Genomic_DNA"/>
</dbReference>